<dbReference type="RefSeq" id="WP_092555930.1">
    <property type="nucleotide sequence ID" value="NZ_BOMJ01000104.1"/>
</dbReference>
<dbReference type="SUPFAM" id="SSF55347">
    <property type="entry name" value="Glyceraldehyde-3-phosphate dehydrogenase-like, C-terminal domain"/>
    <property type="match status" value="1"/>
</dbReference>
<dbReference type="PANTHER" id="PTHR43708:SF8">
    <property type="entry name" value="OXIDOREDUCTASE"/>
    <property type="match status" value="1"/>
</dbReference>
<dbReference type="InterPro" id="IPR051317">
    <property type="entry name" value="Gfo/Idh/MocA_oxidoreduct"/>
</dbReference>
<protein>
    <submittedName>
        <fullName evidence="3">Predicted dehydrogenase</fullName>
    </submittedName>
</protein>
<dbReference type="Pfam" id="PF22725">
    <property type="entry name" value="GFO_IDH_MocA_C3"/>
    <property type="match status" value="1"/>
</dbReference>
<dbReference type="InterPro" id="IPR000683">
    <property type="entry name" value="Gfo/Idh/MocA-like_OxRdtase_N"/>
</dbReference>
<evidence type="ECO:0000313" key="3">
    <source>
        <dbReference type="EMBL" id="SDT80776.1"/>
    </source>
</evidence>
<name>A0A1H2DEW7_9ACTN</name>
<dbReference type="Gene3D" id="3.40.50.720">
    <property type="entry name" value="NAD(P)-binding Rossmann-like Domain"/>
    <property type="match status" value="1"/>
</dbReference>
<dbReference type="SUPFAM" id="SSF51735">
    <property type="entry name" value="NAD(P)-binding Rossmann-fold domains"/>
    <property type="match status" value="1"/>
</dbReference>
<dbReference type="Pfam" id="PF01408">
    <property type="entry name" value="GFO_IDH_MocA"/>
    <property type="match status" value="1"/>
</dbReference>
<dbReference type="PANTHER" id="PTHR43708">
    <property type="entry name" value="CONSERVED EXPRESSED OXIDOREDUCTASE (EUROFUNG)"/>
    <property type="match status" value="1"/>
</dbReference>
<organism evidence="3 4">
    <name type="scientific">Actinoplanes derwentensis</name>
    <dbReference type="NCBI Taxonomy" id="113562"/>
    <lineage>
        <taxon>Bacteria</taxon>
        <taxon>Bacillati</taxon>
        <taxon>Actinomycetota</taxon>
        <taxon>Actinomycetes</taxon>
        <taxon>Micromonosporales</taxon>
        <taxon>Micromonosporaceae</taxon>
        <taxon>Actinoplanes</taxon>
    </lineage>
</organism>
<dbReference type="STRING" id="113562.SAMN04489716_9351"/>
<dbReference type="OrthoDB" id="179913at2"/>
<keyword evidence="4" id="KW-1185">Reference proteome</keyword>
<dbReference type="AlphaFoldDB" id="A0A1H2DEW7"/>
<accession>A0A1H2DEW7</accession>
<feature type="domain" description="Gfo/Idh/MocA-like oxidoreductase N-terminal" evidence="1">
    <location>
        <begin position="5"/>
        <end position="118"/>
    </location>
</feature>
<evidence type="ECO:0000259" key="2">
    <source>
        <dbReference type="Pfam" id="PF22725"/>
    </source>
</evidence>
<evidence type="ECO:0000313" key="4">
    <source>
        <dbReference type="Proteomes" id="UP000198688"/>
    </source>
</evidence>
<dbReference type="InterPro" id="IPR055170">
    <property type="entry name" value="GFO_IDH_MocA-like_dom"/>
</dbReference>
<dbReference type="GO" id="GO:0000166">
    <property type="term" value="F:nucleotide binding"/>
    <property type="evidence" value="ECO:0007669"/>
    <property type="project" value="InterPro"/>
</dbReference>
<feature type="domain" description="GFO/IDH/MocA-like oxidoreductase" evidence="2">
    <location>
        <begin position="158"/>
        <end position="226"/>
    </location>
</feature>
<dbReference type="EMBL" id="LT629758">
    <property type="protein sequence ID" value="SDT80776.1"/>
    <property type="molecule type" value="Genomic_DNA"/>
</dbReference>
<proteinExistence type="predicted"/>
<reference evidence="3 4" key="1">
    <citation type="submission" date="2016-10" db="EMBL/GenBank/DDBJ databases">
        <authorList>
            <person name="de Groot N.N."/>
        </authorList>
    </citation>
    <scope>NUCLEOTIDE SEQUENCE [LARGE SCALE GENOMIC DNA]</scope>
    <source>
        <strain evidence="3 4">DSM 43941</strain>
    </source>
</reference>
<sequence>MTRQLRYGVIGCGRVFQTYHLLCLRNRPEFTVAAACDVDQARARSLFDGTGFDPYVTADLADFFRVGHLDAVSVCTPNDAHVEPVLAALDAGVAVLCEKPLAATPAGTGRLVDAAAGARLAAVNLPYRHHSLLPAFLGALLPGACDLTLTFTTAGQRLWRPATAWYADAARAGGGALLDLGPHAIDLLTTLFGPAQATGCRIERPGGVPGGVEESAEASLRVDRGPVRVLINRASRSLRLDLEARQGDRVVTLDLKRGEVHTGDGVVATARGTRPELAAIELFLDRVAGGDGAVAGFAEAAESQATIHELYALADRSPSLTR</sequence>
<dbReference type="Proteomes" id="UP000198688">
    <property type="component" value="Chromosome I"/>
</dbReference>
<gene>
    <name evidence="3" type="ORF">SAMN04489716_9351</name>
</gene>
<evidence type="ECO:0000259" key="1">
    <source>
        <dbReference type="Pfam" id="PF01408"/>
    </source>
</evidence>
<dbReference type="Gene3D" id="3.30.360.10">
    <property type="entry name" value="Dihydrodipicolinate Reductase, domain 2"/>
    <property type="match status" value="1"/>
</dbReference>
<dbReference type="InterPro" id="IPR036291">
    <property type="entry name" value="NAD(P)-bd_dom_sf"/>
</dbReference>